<gene>
    <name evidence="2" type="ORF">I7I51_08805</name>
</gene>
<feature type="compositionally biased region" description="Polar residues" evidence="1">
    <location>
        <begin position="207"/>
        <end position="232"/>
    </location>
</feature>
<dbReference type="EMBL" id="CP069109">
    <property type="protein sequence ID" value="QSS59370.1"/>
    <property type="molecule type" value="Genomic_DNA"/>
</dbReference>
<organism evidence="2 3">
    <name type="scientific">Ajellomyces capsulatus</name>
    <name type="common">Darling's disease fungus</name>
    <name type="synonym">Histoplasma capsulatum</name>
    <dbReference type="NCBI Taxonomy" id="5037"/>
    <lineage>
        <taxon>Eukaryota</taxon>
        <taxon>Fungi</taxon>
        <taxon>Dikarya</taxon>
        <taxon>Ascomycota</taxon>
        <taxon>Pezizomycotina</taxon>
        <taxon>Eurotiomycetes</taxon>
        <taxon>Eurotiomycetidae</taxon>
        <taxon>Onygenales</taxon>
        <taxon>Ajellomycetaceae</taxon>
        <taxon>Histoplasma</taxon>
    </lineage>
</organism>
<dbReference type="OrthoDB" id="4526074at2759"/>
<dbReference type="Proteomes" id="UP000663671">
    <property type="component" value="Chromosome 2"/>
</dbReference>
<dbReference type="VEuPathDB" id="FungiDB:I7I51_08805"/>
<accession>A0A8A1M1X3</accession>
<evidence type="ECO:0000313" key="3">
    <source>
        <dbReference type="Proteomes" id="UP000663671"/>
    </source>
</evidence>
<protein>
    <submittedName>
        <fullName evidence="2">Uncharacterized protein</fullName>
    </submittedName>
</protein>
<feature type="region of interest" description="Disordered" evidence="1">
    <location>
        <begin position="201"/>
        <end position="249"/>
    </location>
</feature>
<sequence>MADQAERFGAMSVTFAKAPDLAKTQAEQITQWTQKLIDAVTKIRQDAQAAANVCQERLQVTIRELSTRGNATKKKILENNKLDTSRTVKANFRLVFGPPKHSEYCSKTTKYAMESNAVRIKTVRGLCESYPDAVITLSTSYPTKVWTESSVEVFDGLIKLLKKDAEKEVGVGWPREILDIMDTLEEERPMCGEFKVLRGQVRDGPHKNSNFGPPTSPSTGRDQLGTYHSTVYPSKRRKPEDPQSPFRENREVGFMYTNAPAVDILQLAEPFKTALQNSRQWKWERSQNMNTTSCLAALFPKDNTQDVSLTIWCGNKDGYRVITADEIKSRDKLCSWTYRHSQDTLDGPCFSVPTVKDYCVSAVMGPNGRREDSISIHLIFGEAQMKLDEIRHNTSLSSVGVETE</sequence>
<proteinExistence type="predicted"/>
<reference evidence="2" key="1">
    <citation type="submission" date="2021-01" db="EMBL/GenBank/DDBJ databases">
        <title>Chromosome-level genome assembly of a human fungal pathogen reveals clustering of transcriptionally co-regulated genes.</title>
        <authorList>
            <person name="Voorhies M."/>
            <person name="Cohen S."/>
            <person name="Shea T.P."/>
            <person name="Petrus S."/>
            <person name="Munoz J.F."/>
            <person name="Poplawski S."/>
            <person name="Goldman W.E."/>
            <person name="Michael T."/>
            <person name="Cuomo C.A."/>
            <person name="Sil A."/>
            <person name="Beyhan S."/>
        </authorList>
    </citation>
    <scope>NUCLEOTIDE SEQUENCE</scope>
    <source>
        <strain evidence="2">WU24</strain>
    </source>
</reference>
<dbReference type="AlphaFoldDB" id="A0A8A1M1X3"/>
<name>A0A8A1M1X3_AJECA</name>
<evidence type="ECO:0000256" key="1">
    <source>
        <dbReference type="SAM" id="MobiDB-lite"/>
    </source>
</evidence>
<evidence type="ECO:0000313" key="2">
    <source>
        <dbReference type="EMBL" id="QSS59370.1"/>
    </source>
</evidence>